<dbReference type="EMBL" id="JAGQLK010000002">
    <property type="protein sequence ID" value="MCA9382756.1"/>
    <property type="molecule type" value="Genomic_DNA"/>
</dbReference>
<dbReference type="Proteomes" id="UP000783287">
    <property type="component" value="Unassembled WGS sequence"/>
</dbReference>
<keyword evidence="2" id="KW-0378">Hydrolase</keyword>
<gene>
    <name evidence="2" type="ORF">KC909_00155</name>
</gene>
<dbReference type="PANTHER" id="PTHR31616">
    <property type="entry name" value="TREHALASE"/>
    <property type="match status" value="1"/>
</dbReference>
<name>A0A955L4X2_9BACT</name>
<evidence type="ECO:0000313" key="3">
    <source>
        <dbReference type="Proteomes" id="UP000783287"/>
    </source>
</evidence>
<dbReference type="AlphaFoldDB" id="A0A955L4X2"/>
<sequence>MNTALVLGNGSMLVNINERLYISDLYWPNVGQENHLTSKPNQVFIKVGDKMTSLADSSWDISVHYLKDSLASRSTAVNKELGIEILIKDCVLPDRDIMIRIFDVHNISDEDKEFQLFIKNNFYMIETDVGDTAVWYPFAQVMCHYKKDRYLGVGSTGNLYQFSCAGPNDNNGKGCVPDQDGELIHNPVATGSAQSCLSYKETIPAGKRASFDSFIVAGDCFDDIKEAAEYVREEKSKHLFSSTEEYWRNWINIKITNKFENSFPLFFEDNEDNLRLLELYKRSLLVIRTQFDNGGAIIAANDSSFVKAGGKDSYSYFWPRDGANVALALIEVGFGDLVKSFFRYCKEVITKEGYILHKYYPRVSSGLASSWHPWIDKAGNLQLPIQEDETALIIYALWRHYERFGDQEFLNEMWDSLVVPAAEFIYEYRYLADKTLENIDKYVSGYKEKKKLSLIDVIHFDTKLPKPSYDIWELERGINTYTIATVYAGLQAAANLAQYHGHSEDVQRYTEAAAEVKEAGIKHLYDEKLERFIRGIFCQTNSEDCNDDKTVDSSLIYLWELDMLPVDDERVVKTMEAIENTLWLDTEVGGFARKENDHYHKIDKTVTGNPWFISTLWMARYNLRTGNTEKARKYIKWVLDHADFTGLLAEQADPNYGIGISVKPLTWSHAELVRTVNLIHELDK</sequence>
<reference evidence="2" key="2">
    <citation type="journal article" date="2021" name="Microbiome">
        <title>Successional dynamics and alternative stable states in a saline activated sludge microbial community over 9 years.</title>
        <authorList>
            <person name="Wang Y."/>
            <person name="Ye J."/>
            <person name="Ju F."/>
            <person name="Liu L."/>
            <person name="Boyd J.A."/>
            <person name="Deng Y."/>
            <person name="Parks D.H."/>
            <person name="Jiang X."/>
            <person name="Yin X."/>
            <person name="Woodcroft B.J."/>
            <person name="Tyson G.W."/>
            <person name="Hugenholtz P."/>
            <person name="Polz M.F."/>
            <person name="Zhang T."/>
        </authorList>
    </citation>
    <scope>NUCLEOTIDE SEQUENCE</scope>
    <source>
        <strain evidence="2">HKST-UBA14</strain>
    </source>
</reference>
<dbReference type="InterPro" id="IPR011613">
    <property type="entry name" value="GH15-like"/>
</dbReference>
<dbReference type="Gene3D" id="1.50.10.10">
    <property type="match status" value="1"/>
</dbReference>
<comment type="caution">
    <text evidence="2">The sequence shown here is derived from an EMBL/GenBank/DDBJ whole genome shotgun (WGS) entry which is preliminary data.</text>
</comment>
<organism evidence="2 3">
    <name type="scientific">Candidatus Dojkabacteria bacterium</name>
    <dbReference type="NCBI Taxonomy" id="2099670"/>
    <lineage>
        <taxon>Bacteria</taxon>
        <taxon>Candidatus Dojkabacteria</taxon>
    </lineage>
</organism>
<dbReference type="GO" id="GO:0005975">
    <property type="term" value="P:carbohydrate metabolic process"/>
    <property type="evidence" value="ECO:0007669"/>
    <property type="project" value="InterPro"/>
</dbReference>
<reference evidence="2" key="1">
    <citation type="submission" date="2020-04" db="EMBL/GenBank/DDBJ databases">
        <authorList>
            <person name="Zhang T."/>
        </authorList>
    </citation>
    <scope>NUCLEOTIDE SEQUENCE</scope>
    <source>
        <strain evidence="2">HKST-UBA14</strain>
    </source>
</reference>
<dbReference type="PANTHER" id="PTHR31616:SF13">
    <property type="entry name" value="GLUCAN 1,4-ALPHA-GLUCOSIDASE"/>
    <property type="match status" value="1"/>
</dbReference>
<proteinExistence type="predicted"/>
<dbReference type="InterPro" id="IPR008928">
    <property type="entry name" value="6-hairpin_glycosidase_sf"/>
</dbReference>
<feature type="domain" description="GH15-like" evidence="1">
    <location>
        <begin position="628"/>
        <end position="676"/>
    </location>
</feature>
<evidence type="ECO:0000313" key="2">
    <source>
        <dbReference type="EMBL" id="MCA9382756.1"/>
    </source>
</evidence>
<feature type="domain" description="GH15-like" evidence="1">
    <location>
        <begin position="278"/>
        <end position="621"/>
    </location>
</feature>
<protein>
    <submittedName>
        <fullName evidence="2">Glycoside hydrolase family 15 protein</fullName>
    </submittedName>
</protein>
<evidence type="ECO:0000259" key="1">
    <source>
        <dbReference type="Pfam" id="PF00723"/>
    </source>
</evidence>
<dbReference type="GO" id="GO:0004553">
    <property type="term" value="F:hydrolase activity, hydrolyzing O-glycosyl compounds"/>
    <property type="evidence" value="ECO:0007669"/>
    <property type="project" value="UniProtKB-ARBA"/>
</dbReference>
<dbReference type="Pfam" id="PF00723">
    <property type="entry name" value="Glyco_hydro_15"/>
    <property type="match status" value="2"/>
</dbReference>
<dbReference type="SUPFAM" id="SSF48208">
    <property type="entry name" value="Six-hairpin glycosidases"/>
    <property type="match status" value="1"/>
</dbReference>
<dbReference type="InterPro" id="IPR012341">
    <property type="entry name" value="6hp_glycosidase-like_sf"/>
</dbReference>
<accession>A0A955L4X2</accession>